<gene>
    <name evidence="2" type="ORF">MUG09_13575</name>
</gene>
<dbReference type="RefSeq" id="WP_244771976.1">
    <property type="nucleotide sequence ID" value="NZ_CP094929.1"/>
</dbReference>
<dbReference type="EMBL" id="CP094929">
    <property type="protein sequence ID" value="UOM50588.1"/>
    <property type="molecule type" value="Genomic_DNA"/>
</dbReference>
<sequence length="186" mass="21392">MKNSTATEQKPQTFIVHTHVDASVYSAFSTFNNFILNRRGLTLKLFPLLMTGMGIAHVASSYTVMGIAFIALGALLPLAYVGFHRRSLANQIKQYKLERPRLAYKVSLQQSGLFVENEKESTLYPYEMCYGAYRVPQYCYVYITKSKCFILPVKDLQDGVSEEMLWEFLQEKLGQWKTKSFIKKTK</sequence>
<evidence type="ECO:0000313" key="3">
    <source>
        <dbReference type="Proteomes" id="UP000829708"/>
    </source>
</evidence>
<proteinExistence type="predicted"/>
<keyword evidence="1" id="KW-0472">Membrane</keyword>
<evidence type="ECO:0000256" key="1">
    <source>
        <dbReference type="SAM" id="Phobius"/>
    </source>
</evidence>
<feature type="transmembrane region" description="Helical" evidence="1">
    <location>
        <begin position="65"/>
        <end position="83"/>
    </location>
</feature>
<dbReference type="Proteomes" id="UP000829708">
    <property type="component" value="Chromosome"/>
</dbReference>
<accession>A0ABY4D8I2</accession>
<evidence type="ECO:0000313" key="2">
    <source>
        <dbReference type="EMBL" id="UOM50588.1"/>
    </source>
</evidence>
<feature type="transmembrane region" description="Helical" evidence="1">
    <location>
        <begin position="41"/>
        <end position="59"/>
    </location>
</feature>
<organism evidence="2 3">
    <name type="scientific">Sphaerochaeta associata</name>
    <dbReference type="NCBI Taxonomy" id="1129264"/>
    <lineage>
        <taxon>Bacteria</taxon>
        <taxon>Pseudomonadati</taxon>
        <taxon>Spirochaetota</taxon>
        <taxon>Spirochaetia</taxon>
        <taxon>Spirochaetales</taxon>
        <taxon>Sphaerochaetaceae</taxon>
        <taxon>Sphaerochaeta</taxon>
    </lineage>
</organism>
<name>A0ABY4D8I2_9SPIR</name>
<protein>
    <submittedName>
        <fullName evidence="2">YcxB family protein</fullName>
    </submittedName>
</protein>
<keyword evidence="1" id="KW-0812">Transmembrane</keyword>
<keyword evidence="3" id="KW-1185">Reference proteome</keyword>
<keyword evidence="1" id="KW-1133">Transmembrane helix</keyword>
<reference evidence="3" key="1">
    <citation type="journal article" date="2024" name="J Bioinform Genom">
        <title>Complete genome sequence of the type strain bacterium Sphaerochaeta associata GLS2t (VKM B-2742)t.</title>
        <authorList>
            <person name="Troshina O.Y."/>
            <person name="Tepeeva A.N."/>
            <person name="Arzamasceva V.O."/>
            <person name="Whitman W.B."/>
            <person name="Varghese N."/>
            <person name="Shapiro N."/>
            <person name="Woyke T."/>
            <person name="Kripides N.C."/>
            <person name="Vasilenko O.V."/>
        </authorList>
    </citation>
    <scope>NUCLEOTIDE SEQUENCE [LARGE SCALE GENOMIC DNA]</scope>
    <source>
        <strain evidence="3">GLS2T</strain>
    </source>
</reference>